<evidence type="ECO:0000313" key="3">
    <source>
        <dbReference type="Proteomes" id="UP000612585"/>
    </source>
</evidence>
<comment type="caution">
    <text evidence="2">The sequence shown here is derived from an EMBL/GenBank/DDBJ whole genome shotgun (WGS) entry which is preliminary data.</text>
</comment>
<dbReference type="AlphaFoldDB" id="A0A8J4E2V9"/>
<protein>
    <recommendedName>
        <fullName evidence="1">Ferric siderophore reductase C-terminal domain-containing protein</fullName>
    </recommendedName>
</protein>
<dbReference type="Pfam" id="PF11575">
    <property type="entry name" value="FhuF_C"/>
    <property type="match status" value="1"/>
</dbReference>
<dbReference type="GO" id="GO:0051537">
    <property type="term" value="F:2 iron, 2 sulfur cluster binding"/>
    <property type="evidence" value="ECO:0007669"/>
    <property type="project" value="InterPro"/>
</dbReference>
<proteinExistence type="predicted"/>
<organism evidence="2 3">
    <name type="scientific">Virgisporangium aurantiacum</name>
    <dbReference type="NCBI Taxonomy" id="175570"/>
    <lineage>
        <taxon>Bacteria</taxon>
        <taxon>Bacillati</taxon>
        <taxon>Actinomycetota</taxon>
        <taxon>Actinomycetes</taxon>
        <taxon>Micromonosporales</taxon>
        <taxon>Micromonosporaceae</taxon>
        <taxon>Virgisporangium</taxon>
    </lineage>
</organism>
<dbReference type="InterPro" id="IPR024726">
    <property type="entry name" value="FhuF_C"/>
</dbReference>
<reference evidence="2" key="1">
    <citation type="submission" date="2021-01" db="EMBL/GenBank/DDBJ databases">
        <title>Whole genome shotgun sequence of Virgisporangium aurantiacum NBRC 16421.</title>
        <authorList>
            <person name="Komaki H."/>
            <person name="Tamura T."/>
        </authorList>
    </citation>
    <scope>NUCLEOTIDE SEQUENCE</scope>
    <source>
        <strain evidence="2">NBRC 16421</strain>
    </source>
</reference>
<dbReference type="RefSeq" id="WP_204004252.1">
    <property type="nucleotide sequence ID" value="NZ_BOPG01000050.1"/>
</dbReference>
<evidence type="ECO:0000313" key="2">
    <source>
        <dbReference type="EMBL" id="GIJ60250.1"/>
    </source>
</evidence>
<evidence type="ECO:0000259" key="1">
    <source>
        <dbReference type="Pfam" id="PF11575"/>
    </source>
</evidence>
<feature type="domain" description="Ferric siderophore reductase C-terminal" evidence="1">
    <location>
        <begin position="241"/>
        <end position="261"/>
    </location>
</feature>
<accession>A0A8J4E2V9</accession>
<sequence>MRALEAAATIGPYFAWDELPGPTGDWRPLAELDEPEVLAGRVAVVRRALASGTGPDAVPERVAASVWSLGVFSRLVSAPLAAVAFGADLPAPRRDQVWWRAVDGGPLPVAVAGIGVVATVDADDDAVAEAFGEIVVDGLIGPLLAAFRRRFRLSPKVLRGNVASALGGAVTVLANAGISANAGAGIGANAGAGTSAGISAGAGARDGSGVDRARRIVERLLARPPLAGEATVVRPPWRLRRANCCLYYRVPGGGYCGDCVLHPVNR</sequence>
<dbReference type="EMBL" id="BOPG01000050">
    <property type="protein sequence ID" value="GIJ60250.1"/>
    <property type="molecule type" value="Genomic_DNA"/>
</dbReference>
<name>A0A8J4E2V9_9ACTN</name>
<keyword evidence="3" id="KW-1185">Reference proteome</keyword>
<dbReference type="Proteomes" id="UP000612585">
    <property type="component" value="Unassembled WGS sequence"/>
</dbReference>
<gene>
    <name evidence="2" type="ORF">Vau01_077660</name>
</gene>